<evidence type="ECO:0000256" key="2">
    <source>
        <dbReference type="ARBA" id="ARBA00022448"/>
    </source>
</evidence>
<evidence type="ECO:0000256" key="9">
    <source>
        <dbReference type="ARBA" id="ARBA00023065"/>
    </source>
</evidence>
<keyword evidence="2" id="KW-0813">Transport</keyword>
<evidence type="ECO:0000256" key="3">
    <source>
        <dbReference type="ARBA" id="ARBA00022538"/>
    </source>
</evidence>
<keyword evidence="5" id="KW-0631">Potassium channel</keyword>
<dbReference type="RefSeq" id="WP_124196416.1">
    <property type="nucleotide sequence ID" value="NZ_REGA01000014.1"/>
</dbReference>
<gene>
    <name evidence="14" type="ORF">EA473_15010</name>
</gene>
<keyword evidence="10 12" id="KW-0472">Membrane</keyword>
<keyword evidence="4 12" id="KW-0812">Transmembrane</keyword>
<feature type="transmembrane region" description="Helical" evidence="12">
    <location>
        <begin position="103"/>
        <end position="121"/>
    </location>
</feature>
<evidence type="ECO:0000313" key="15">
    <source>
        <dbReference type="Proteomes" id="UP000282323"/>
    </source>
</evidence>
<dbReference type="Gene3D" id="1.10.287.70">
    <property type="match status" value="1"/>
</dbReference>
<dbReference type="InterPro" id="IPR027359">
    <property type="entry name" value="Volt_channel_dom_sf"/>
</dbReference>
<evidence type="ECO:0000256" key="8">
    <source>
        <dbReference type="ARBA" id="ARBA00022989"/>
    </source>
</evidence>
<dbReference type="Proteomes" id="UP000282323">
    <property type="component" value="Unassembled WGS sequence"/>
</dbReference>
<dbReference type="InterPro" id="IPR028325">
    <property type="entry name" value="VG_K_chnl"/>
</dbReference>
<feature type="transmembrane region" description="Helical" evidence="12">
    <location>
        <begin position="224"/>
        <end position="248"/>
    </location>
</feature>
<keyword evidence="15" id="KW-1185">Reference proteome</keyword>
<evidence type="ECO:0000256" key="4">
    <source>
        <dbReference type="ARBA" id="ARBA00022692"/>
    </source>
</evidence>
<evidence type="ECO:0000313" key="14">
    <source>
        <dbReference type="EMBL" id="RQG93340.1"/>
    </source>
</evidence>
<sequence length="269" mass="30100">MSAGRYTDARRRTHELFEPELGGTIGYYTDWFIMALITANVAAVILETVDSVATAYGPFFYYFELFSVAVFTLEYVGRVWAAVDDPTFEGPISGRVRFASRPLLVVDLIAILPFYLSAAGMQTDLRFLRAIRLVRLFRLLKLVRYSSALQSFGLVFYEKKEKLVLALFANLLLLTLASSVMYFVEHPYQPEVFSSIPASFYWGFITLTTVGYGDVTPVTPLGQFLTGVIALLGIGLFALPASILAAGFMEQTDDDSEYEYCPHCGERIK</sequence>
<feature type="transmembrane region" description="Helical" evidence="12">
    <location>
        <begin position="31"/>
        <end position="49"/>
    </location>
</feature>
<evidence type="ECO:0000256" key="6">
    <source>
        <dbReference type="ARBA" id="ARBA00022882"/>
    </source>
</evidence>
<evidence type="ECO:0000259" key="13">
    <source>
        <dbReference type="Pfam" id="PF00520"/>
    </source>
</evidence>
<keyword evidence="11" id="KW-0407">Ion channel</keyword>
<evidence type="ECO:0000256" key="1">
    <source>
        <dbReference type="ARBA" id="ARBA00004141"/>
    </source>
</evidence>
<reference evidence="14 15" key="1">
    <citation type="submission" date="2018-10" db="EMBL/GenBank/DDBJ databases">
        <title>Natrarchaeobius chitinivorans gen. nov., sp. nov., and Natrarchaeobius haloalkaliphilus sp. nov., alkaliphilic, chitin-utilizing haloarchaea from hypersaline alkaline lakes.</title>
        <authorList>
            <person name="Sorokin D.Y."/>
            <person name="Elcheninov A.G."/>
            <person name="Kostrikina N.A."/>
            <person name="Bale N.J."/>
            <person name="Sinninghe Damste J.S."/>
            <person name="Khijniak T.V."/>
            <person name="Kublanov I.V."/>
            <person name="Toshchakov S.V."/>
        </authorList>
    </citation>
    <scope>NUCLEOTIDE SEQUENCE [LARGE SCALE GENOMIC DNA]</scope>
    <source>
        <strain evidence="14 15">AArcht4T</strain>
    </source>
</reference>
<evidence type="ECO:0000256" key="12">
    <source>
        <dbReference type="SAM" id="Phobius"/>
    </source>
</evidence>
<evidence type="ECO:0000256" key="5">
    <source>
        <dbReference type="ARBA" id="ARBA00022826"/>
    </source>
</evidence>
<feature type="transmembrane region" description="Helical" evidence="12">
    <location>
        <begin position="163"/>
        <end position="184"/>
    </location>
</feature>
<dbReference type="GO" id="GO:0005249">
    <property type="term" value="F:voltage-gated potassium channel activity"/>
    <property type="evidence" value="ECO:0007669"/>
    <property type="project" value="InterPro"/>
</dbReference>
<dbReference type="GO" id="GO:0008076">
    <property type="term" value="C:voltage-gated potassium channel complex"/>
    <property type="evidence" value="ECO:0007669"/>
    <property type="project" value="InterPro"/>
</dbReference>
<dbReference type="PRINTS" id="PR00169">
    <property type="entry name" value="KCHANNEL"/>
</dbReference>
<organism evidence="14 15">
    <name type="scientific">Natrarchaeobius chitinivorans</name>
    <dbReference type="NCBI Taxonomy" id="1679083"/>
    <lineage>
        <taxon>Archaea</taxon>
        <taxon>Methanobacteriati</taxon>
        <taxon>Methanobacteriota</taxon>
        <taxon>Stenosarchaea group</taxon>
        <taxon>Halobacteria</taxon>
        <taxon>Halobacteriales</taxon>
        <taxon>Natrialbaceae</taxon>
        <taxon>Natrarchaeobius</taxon>
    </lineage>
</organism>
<keyword evidence="7" id="KW-0630">Potassium</keyword>
<protein>
    <submittedName>
        <fullName evidence="14">Ion transporter</fullName>
    </submittedName>
</protein>
<name>A0A3N6MAG7_NATCH</name>
<keyword evidence="9" id="KW-0406">Ion transport</keyword>
<dbReference type="GO" id="GO:0001508">
    <property type="term" value="P:action potential"/>
    <property type="evidence" value="ECO:0007669"/>
    <property type="project" value="TreeGrafter"/>
</dbReference>
<dbReference type="OrthoDB" id="56871at2157"/>
<dbReference type="Pfam" id="PF00520">
    <property type="entry name" value="Ion_trans"/>
    <property type="match status" value="1"/>
</dbReference>
<feature type="transmembrane region" description="Helical" evidence="12">
    <location>
        <begin position="191"/>
        <end position="212"/>
    </location>
</feature>
<accession>A0A3N6MAG7</accession>
<proteinExistence type="predicted"/>
<dbReference type="PANTHER" id="PTHR11537">
    <property type="entry name" value="VOLTAGE-GATED POTASSIUM CHANNEL"/>
    <property type="match status" value="1"/>
</dbReference>
<comment type="caution">
    <text evidence="14">The sequence shown here is derived from an EMBL/GenBank/DDBJ whole genome shotgun (WGS) entry which is preliminary data.</text>
</comment>
<dbReference type="EMBL" id="REGA01000014">
    <property type="protein sequence ID" value="RQG93340.1"/>
    <property type="molecule type" value="Genomic_DNA"/>
</dbReference>
<keyword evidence="6" id="KW-0851">Voltage-gated channel</keyword>
<keyword evidence="8 12" id="KW-1133">Transmembrane helix</keyword>
<dbReference type="PANTHER" id="PTHR11537:SF254">
    <property type="entry name" value="POTASSIUM VOLTAGE-GATED CHANNEL PROTEIN SHAB"/>
    <property type="match status" value="1"/>
</dbReference>
<dbReference type="Gene3D" id="1.20.120.350">
    <property type="entry name" value="Voltage-gated potassium channels. Chain C"/>
    <property type="match status" value="1"/>
</dbReference>
<dbReference type="AlphaFoldDB" id="A0A3N6MAG7"/>
<feature type="transmembrane region" description="Helical" evidence="12">
    <location>
        <begin position="61"/>
        <end position="83"/>
    </location>
</feature>
<dbReference type="InterPro" id="IPR005821">
    <property type="entry name" value="Ion_trans_dom"/>
</dbReference>
<comment type="subcellular location">
    <subcellularLocation>
        <location evidence="1">Membrane</location>
        <topology evidence="1">Multi-pass membrane protein</topology>
    </subcellularLocation>
</comment>
<dbReference type="SUPFAM" id="SSF81324">
    <property type="entry name" value="Voltage-gated potassium channels"/>
    <property type="match status" value="1"/>
</dbReference>
<keyword evidence="3" id="KW-0633">Potassium transport</keyword>
<evidence type="ECO:0000256" key="7">
    <source>
        <dbReference type="ARBA" id="ARBA00022958"/>
    </source>
</evidence>
<evidence type="ECO:0000256" key="10">
    <source>
        <dbReference type="ARBA" id="ARBA00023136"/>
    </source>
</evidence>
<feature type="domain" description="Ion transport" evidence="13">
    <location>
        <begin position="27"/>
        <end position="254"/>
    </location>
</feature>
<evidence type="ECO:0000256" key="11">
    <source>
        <dbReference type="ARBA" id="ARBA00023303"/>
    </source>
</evidence>